<sequence>MSNNRHKYFNKVPPFKPDPEHYTRKQRSWKAKEAYESEDDAWEYLNQNPKLRAQGMTVYRCRTCNKWHVGHKTSG</sequence>
<protein>
    <submittedName>
        <fullName evidence="2">RNA-binding protein</fullName>
    </submittedName>
</protein>
<feature type="region of interest" description="Disordered" evidence="1">
    <location>
        <begin position="1"/>
        <end position="24"/>
    </location>
</feature>
<evidence type="ECO:0000313" key="2">
    <source>
        <dbReference type="EMBL" id="DAE25174.1"/>
    </source>
</evidence>
<proteinExistence type="predicted"/>
<dbReference type="EMBL" id="BK015794">
    <property type="protein sequence ID" value="DAE25174.1"/>
    <property type="molecule type" value="Genomic_DNA"/>
</dbReference>
<reference evidence="2" key="1">
    <citation type="journal article" date="2021" name="Proc. Natl. Acad. Sci. U.S.A.">
        <title>A Catalog of Tens of Thousands of Viruses from Human Metagenomes Reveals Hidden Associations with Chronic Diseases.</title>
        <authorList>
            <person name="Tisza M.J."/>
            <person name="Buck C.B."/>
        </authorList>
    </citation>
    <scope>NUCLEOTIDE SEQUENCE</scope>
    <source>
        <strain evidence="2">CtXX925</strain>
    </source>
</reference>
<name>A0A8S5R135_9CAUD</name>
<organism evidence="2">
    <name type="scientific">Siphoviridae sp. ctXX925</name>
    <dbReference type="NCBI Taxonomy" id="2826370"/>
    <lineage>
        <taxon>Viruses</taxon>
        <taxon>Duplodnaviria</taxon>
        <taxon>Heunggongvirae</taxon>
        <taxon>Uroviricota</taxon>
        <taxon>Caudoviricetes</taxon>
    </lineage>
</organism>
<evidence type="ECO:0000256" key="1">
    <source>
        <dbReference type="SAM" id="MobiDB-lite"/>
    </source>
</evidence>
<accession>A0A8S5R135</accession>